<sequence>MGSVPSREFHESPDALFFTRCGTTLKLARLPLTPHFFPSENCLAFQQLDNCCRSQSMKYGFTPCDGPSHKRHGCVGERRRRCVCYARENDEWDDICEEELELDPSVPCQQDMMELVPPTDEMANNFVLHAKKNDIKNASMTKESCSSGTNHMATEELYRLLVTQGTVPAIVETNAEMKELYEKEIAWRHARRMICRYRQRLRNGAEARSETNEETAVRLAEMVSPPRRFLRALPTAVVAVVDSEDAMRRAPPKSVIPPDGALHLMENDGMLFLASRNNERCIVPPTPVRVVGCNSILPAMCRGTPWLRGYATTPVEEEEDAYIESLPPSQRPPVLCACQFFEAAISEKAFGRALIEGLGYYALHSRMAGMDDLVARPVWHLGLASRVPLLHFIAEIRQLVSMAAYPTGMALSIRGNCLLFRLQEAALRAMCQLLCPCTDSFAPQSSFQHVWRQNVPRSALYEYGGRIGVSRTNGTLCASKHVYDAVQKHARGEGENTVGISRLLVFTVVNPWQTSTPLSDFGKRYDVIEKEDTSSNVFNDGDLLVYDNVRRQWTCLLQSDVTLETLLLCWVKRLLVAATFRHDDTGWLRDTEGLIVQVGRFHIWSEVHDGLPYFFGAIPKFSKERRRRMLRKTREKFLQEEEGAKRLHEGKRNEKDSVMPAQDPAGRHFACTLSTLFKRHGDAANYFCNGSFTWNPYGRRR</sequence>
<dbReference type="VEuPathDB" id="TriTrypDB:ECC02_000808"/>
<evidence type="ECO:0000313" key="3">
    <source>
        <dbReference type="Proteomes" id="UP000246121"/>
    </source>
</evidence>
<dbReference type="VEuPathDB" id="TriTrypDB:Tc_MARK_8954"/>
<reference evidence="2 3" key="1">
    <citation type="journal article" date="2018" name="Microb. Genom.">
        <title>Expanding an expanded genome: long-read sequencing of Trypanosoma cruzi.</title>
        <authorList>
            <person name="Berna L."/>
            <person name="Rodriguez M."/>
            <person name="Chiribao M.L."/>
            <person name="Parodi-Talice A."/>
            <person name="Pita S."/>
            <person name="Rijo G."/>
            <person name="Alvarez-Valin F."/>
            <person name="Robello C."/>
        </authorList>
    </citation>
    <scope>NUCLEOTIDE SEQUENCE [LARGE SCALE GENOMIC DNA]</scope>
    <source>
        <strain evidence="2 3">Dm28c</strain>
    </source>
</reference>
<organism evidence="2 3">
    <name type="scientific">Trypanosoma cruzi</name>
    <dbReference type="NCBI Taxonomy" id="5693"/>
    <lineage>
        <taxon>Eukaryota</taxon>
        <taxon>Discoba</taxon>
        <taxon>Euglenozoa</taxon>
        <taxon>Kinetoplastea</taxon>
        <taxon>Metakinetoplastina</taxon>
        <taxon>Trypanosomatida</taxon>
        <taxon>Trypanosomatidae</taxon>
        <taxon>Trypanosoma</taxon>
        <taxon>Schizotrypanum</taxon>
    </lineage>
</organism>
<dbReference type="VEuPathDB" id="TriTrypDB:C4B63_31g118"/>
<dbReference type="VEuPathDB" id="TriTrypDB:TcCLB.503955.50"/>
<dbReference type="EMBL" id="PRFA01000031">
    <property type="protein sequence ID" value="PWU93504.1"/>
    <property type="molecule type" value="Genomic_DNA"/>
</dbReference>
<dbReference type="VEuPathDB" id="TriTrypDB:TcCLB.507063.60"/>
<dbReference type="VEuPathDB" id="TriTrypDB:TcBrA4_0113430"/>
<comment type="caution">
    <text evidence="2">The sequence shown here is derived from an EMBL/GenBank/DDBJ whole genome shotgun (WGS) entry which is preliminary data.</text>
</comment>
<name>A0A2V2VB97_TRYCR</name>
<dbReference type="PANTHER" id="PTHR35614:SF7">
    <property type="match status" value="1"/>
</dbReference>
<protein>
    <submittedName>
        <fullName evidence="2">Uncharacterized protein</fullName>
    </submittedName>
</protein>
<dbReference type="VEuPathDB" id="TriTrypDB:TcCL_ESM00803"/>
<gene>
    <name evidence="2" type="ORF">C4B63_31g118</name>
</gene>
<feature type="region of interest" description="Disordered" evidence="1">
    <location>
        <begin position="642"/>
        <end position="661"/>
    </location>
</feature>
<evidence type="ECO:0000313" key="2">
    <source>
        <dbReference type="EMBL" id="PWU93504.1"/>
    </source>
</evidence>
<dbReference type="VEuPathDB" id="TriTrypDB:TCSYLVIO_010574"/>
<dbReference type="AlphaFoldDB" id="A0A2V2VB97"/>
<accession>A0A2V2VB97</accession>
<dbReference type="VEuPathDB" id="TriTrypDB:C3747_31g205"/>
<proteinExistence type="predicted"/>
<feature type="compositionally biased region" description="Basic and acidic residues" evidence="1">
    <location>
        <begin position="642"/>
        <end position="657"/>
    </location>
</feature>
<dbReference type="Proteomes" id="UP000246121">
    <property type="component" value="Unassembled WGS sequence"/>
</dbReference>
<evidence type="ECO:0000256" key="1">
    <source>
        <dbReference type="SAM" id="MobiDB-lite"/>
    </source>
</evidence>
<dbReference type="VEuPathDB" id="TriTrypDB:TCDM_04363"/>
<dbReference type="VEuPathDB" id="TriTrypDB:TcG_07031"/>
<dbReference type="VEuPathDB" id="TriTrypDB:TcYC6_0065670"/>
<dbReference type="VEuPathDB" id="TriTrypDB:BCY84_10653"/>
<dbReference type="PANTHER" id="PTHR35614">
    <property type="match status" value="1"/>
</dbReference>